<dbReference type="Proteomes" id="UP001521222">
    <property type="component" value="Unassembled WGS sequence"/>
</dbReference>
<evidence type="ECO:0000313" key="2">
    <source>
        <dbReference type="Proteomes" id="UP001521222"/>
    </source>
</evidence>
<protein>
    <submittedName>
        <fullName evidence="1">Uncharacterized protein</fullName>
    </submittedName>
</protein>
<evidence type="ECO:0000313" key="1">
    <source>
        <dbReference type="EMBL" id="KAL1607191.1"/>
    </source>
</evidence>
<sequence>MIALRSAPYAFNYFNKYTAWFPIRVEISMDLEGLWTVDMLLANNDQDPGMKINTLMFALGKARLAFDREEGLC</sequence>
<organism evidence="1 2">
    <name type="scientific">Nothophoma quercina</name>
    <dbReference type="NCBI Taxonomy" id="749835"/>
    <lineage>
        <taxon>Eukaryota</taxon>
        <taxon>Fungi</taxon>
        <taxon>Dikarya</taxon>
        <taxon>Ascomycota</taxon>
        <taxon>Pezizomycotina</taxon>
        <taxon>Dothideomycetes</taxon>
        <taxon>Pleosporomycetidae</taxon>
        <taxon>Pleosporales</taxon>
        <taxon>Pleosporineae</taxon>
        <taxon>Didymellaceae</taxon>
        <taxon>Nothophoma</taxon>
    </lineage>
</organism>
<name>A0ABR3RRY1_9PLEO</name>
<gene>
    <name evidence="1" type="ORF">SLS59_002895</name>
</gene>
<dbReference type="EMBL" id="JAKIXB020000007">
    <property type="protein sequence ID" value="KAL1607191.1"/>
    <property type="molecule type" value="Genomic_DNA"/>
</dbReference>
<keyword evidence="2" id="KW-1185">Reference proteome</keyword>
<reference evidence="1 2" key="1">
    <citation type="submission" date="2024-02" db="EMBL/GenBank/DDBJ databases">
        <title>De novo assembly and annotation of 12 fungi associated with fruit tree decline syndrome in Ontario, Canada.</title>
        <authorList>
            <person name="Sulman M."/>
            <person name="Ellouze W."/>
            <person name="Ilyukhin E."/>
        </authorList>
    </citation>
    <scope>NUCLEOTIDE SEQUENCE [LARGE SCALE GENOMIC DNA]</scope>
    <source>
        <strain evidence="1 2">M97-236</strain>
    </source>
</reference>
<accession>A0ABR3RRY1</accession>
<proteinExistence type="predicted"/>
<comment type="caution">
    <text evidence="1">The sequence shown here is derived from an EMBL/GenBank/DDBJ whole genome shotgun (WGS) entry which is preliminary data.</text>
</comment>